<dbReference type="GO" id="GO:0071013">
    <property type="term" value="C:catalytic step 2 spliceosome"/>
    <property type="evidence" value="ECO:0007669"/>
    <property type="project" value="TreeGrafter"/>
</dbReference>
<dbReference type="Pfam" id="PF01423">
    <property type="entry name" value="LSM"/>
    <property type="match status" value="1"/>
</dbReference>
<dbReference type="InterPro" id="IPR016654">
    <property type="entry name" value="U6_snRNA_Lsm2"/>
</dbReference>
<evidence type="ECO:0000313" key="12">
    <source>
        <dbReference type="Proteomes" id="UP000030693"/>
    </source>
</evidence>
<protein>
    <recommendedName>
        <fullName evidence="10">Sm domain-containing protein</fullName>
    </recommendedName>
</protein>
<dbReference type="STRING" id="691883.A0A058Z527"/>
<evidence type="ECO:0000256" key="9">
    <source>
        <dbReference type="SAM" id="MobiDB-lite"/>
    </source>
</evidence>
<dbReference type="EMBL" id="KB932207">
    <property type="protein sequence ID" value="KCV69008.1"/>
    <property type="molecule type" value="Genomic_DNA"/>
</dbReference>
<dbReference type="GO" id="GO:0003723">
    <property type="term" value="F:RNA binding"/>
    <property type="evidence" value="ECO:0007669"/>
    <property type="project" value="UniProtKB-KW"/>
</dbReference>
<dbReference type="RefSeq" id="XP_009496579.1">
    <property type="nucleotide sequence ID" value="XM_009498304.1"/>
</dbReference>
<evidence type="ECO:0000256" key="2">
    <source>
        <dbReference type="ARBA" id="ARBA00006850"/>
    </source>
</evidence>
<dbReference type="SUPFAM" id="SSF50182">
    <property type="entry name" value="Sm-like ribonucleoproteins"/>
    <property type="match status" value="1"/>
</dbReference>
<feature type="domain" description="Sm" evidence="10">
    <location>
        <begin position="2"/>
        <end position="76"/>
    </location>
</feature>
<dbReference type="Gene3D" id="2.30.30.100">
    <property type="match status" value="1"/>
</dbReference>
<dbReference type="PROSITE" id="PS52002">
    <property type="entry name" value="SM"/>
    <property type="match status" value="1"/>
</dbReference>
<dbReference type="GO" id="GO:0046540">
    <property type="term" value="C:U4/U6 x U5 tri-snRNP complex"/>
    <property type="evidence" value="ECO:0007669"/>
    <property type="project" value="TreeGrafter"/>
</dbReference>
<dbReference type="eggNOG" id="KOG3448">
    <property type="taxonomic scope" value="Eukaryota"/>
</dbReference>
<gene>
    <name evidence="11" type="ORF">H696_04428</name>
</gene>
<comment type="subcellular location">
    <subcellularLocation>
        <location evidence="1">Nucleus</location>
    </subcellularLocation>
</comment>
<evidence type="ECO:0000256" key="1">
    <source>
        <dbReference type="ARBA" id="ARBA00004123"/>
    </source>
</evidence>
<keyword evidence="12" id="KW-1185">Reference proteome</keyword>
<dbReference type="PANTHER" id="PTHR13829:SF2">
    <property type="entry name" value="U6 SNRNA-ASSOCIATED SM-LIKE PROTEIN LSM2"/>
    <property type="match status" value="1"/>
</dbReference>
<dbReference type="GO" id="GO:0005688">
    <property type="term" value="C:U6 snRNP"/>
    <property type="evidence" value="ECO:0007669"/>
    <property type="project" value="TreeGrafter"/>
</dbReference>
<evidence type="ECO:0000256" key="6">
    <source>
        <dbReference type="ARBA" id="ARBA00023187"/>
    </source>
</evidence>
<dbReference type="PANTHER" id="PTHR13829">
    <property type="entry name" value="SNRNP CORE PROTEIN FAMILY MEMBER"/>
    <property type="match status" value="1"/>
</dbReference>
<keyword evidence="7" id="KW-0539">Nucleus</keyword>
<dbReference type="OrthoDB" id="10256176at2759"/>
<dbReference type="GeneID" id="20529153"/>
<keyword evidence="5" id="KW-0694">RNA-binding</keyword>
<dbReference type="GO" id="GO:1990726">
    <property type="term" value="C:Lsm1-7-Pat1 complex"/>
    <property type="evidence" value="ECO:0007669"/>
    <property type="project" value="TreeGrafter"/>
</dbReference>
<dbReference type="InterPro" id="IPR047575">
    <property type="entry name" value="Sm"/>
</dbReference>
<evidence type="ECO:0000313" key="11">
    <source>
        <dbReference type="EMBL" id="KCV69008.1"/>
    </source>
</evidence>
<comment type="similarity">
    <text evidence="2">Belongs to the snRNP Sm proteins family.</text>
</comment>
<keyword evidence="4" id="KW-0747">Spliceosome</keyword>
<sequence length="112" mass="12256">MLFYSFFKTLVGKPVAVELKNGVVIRGDLTSVDQFTNLKLENIQVVDDHLYPHMSSVSSCLIRGSVVRYVHLRPDDVDCDLLQDATRREADRHKQEAAAAAASAAAPSAGRA</sequence>
<evidence type="ECO:0000256" key="3">
    <source>
        <dbReference type="ARBA" id="ARBA00022664"/>
    </source>
</evidence>
<keyword evidence="8" id="KW-0687">Ribonucleoprotein</keyword>
<name>A0A058Z527_FONAL</name>
<reference evidence="11" key="1">
    <citation type="submission" date="2013-04" db="EMBL/GenBank/DDBJ databases">
        <title>The Genome Sequence of Fonticula alba ATCC 38817.</title>
        <authorList>
            <consortium name="The Broad Institute Genomics Platform"/>
            <person name="Russ C."/>
            <person name="Cuomo C."/>
            <person name="Burger G."/>
            <person name="Gray M.W."/>
            <person name="Holland P.W.H."/>
            <person name="King N."/>
            <person name="Lang F.B.F."/>
            <person name="Roger A.J."/>
            <person name="Ruiz-Trillo I."/>
            <person name="Brown M."/>
            <person name="Walker B."/>
            <person name="Young S."/>
            <person name="Zeng Q."/>
            <person name="Gargeya S."/>
            <person name="Fitzgerald M."/>
            <person name="Haas B."/>
            <person name="Abouelleil A."/>
            <person name="Allen A.W."/>
            <person name="Alvarado L."/>
            <person name="Arachchi H.M."/>
            <person name="Berlin A.M."/>
            <person name="Chapman S.B."/>
            <person name="Gainer-Dewar J."/>
            <person name="Goldberg J."/>
            <person name="Griggs A."/>
            <person name="Gujja S."/>
            <person name="Hansen M."/>
            <person name="Howarth C."/>
            <person name="Imamovic A."/>
            <person name="Ireland A."/>
            <person name="Larimer J."/>
            <person name="McCowan C."/>
            <person name="Murphy C."/>
            <person name="Pearson M."/>
            <person name="Poon T.W."/>
            <person name="Priest M."/>
            <person name="Roberts A."/>
            <person name="Saif S."/>
            <person name="Shea T."/>
            <person name="Sisk P."/>
            <person name="Sykes S."/>
            <person name="Wortman J."/>
            <person name="Nusbaum C."/>
            <person name="Birren B."/>
        </authorList>
    </citation>
    <scope>NUCLEOTIDE SEQUENCE [LARGE SCALE GENOMIC DNA]</scope>
    <source>
        <strain evidence="11">ATCC 38817</strain>
    </source>
</reference>
<dbReference type="InterPro" id="IPR001163">
    <property type="entry name" value="Sm_dom_euk/arc"/>
</dbReference>
<dbReference type="Proteomes" id="UP000030693">
    <property type="component" value="Unassembled WGS sequence"/>
</dbReference>
<organism evidence="11">
    <name type="scientific">Fonticula alba</name>
    <name type="common">Slime mold</name>
    <dbReference type="NCBI Taxonomy" id="691883"/>
    <lineage>
        <taxon>Eukaryota</taxon>
        <taxon>Rotosphaerida</taxon>
        <taxon>Fonticulaceae</taxon>
        <taxon>Fonticula</taxon>
    </lineage>
</organism>
<keyword evidence="3" id="KW-0507">mRNA processing</keyword>
<keyword evidence="6" id="KW-0508">mRNA splicing</keyword>
<dbReference type="OMA" id="DNISCTD"/>
<dbReference type="GO" id="GO:0000932">
    <property type="term" value="C:P-body"/>
    <property type="evidence" value="ECO:0007669"/>
    <property type="project" value="TreeGrafter"/>
</dbReference>
<dbReference type="GO" id="GO:0000398">
    <property type="term" value="P:mRNA splicing, via spliceosome"/>
    <property type="evidence" value="ECO:0007669"/>
    <property type="project" value="TreeGrafter"/>
</dbReference>
<feature type="region of interest" description="Disordered" evidence="9">
    <location>
        <begin position="90"/>
        <end position="112"/>
    </location>
</feature>
<proteinExistence type="inferred from homology"/>
<evidence type="ECO:0000256" key="4">
    <source>
        <dbReference type="ARBA" id="ARBA00022728"/>
    </source>
</evidence>
<evidence type="ECO:0000259" key="10">
    <source>
        <dbReference type="PROSITE" id="PS52002"/>
    </source>
</evidence>
<dbReference type="FunFam" id="2.30.30.100:FF:000053">
    <property type="entry name" value="U6 snRNA-associated Sm-like protein LSm2"/>
    <property type="match status" value="1"/>
</dbReference>
<dbReference type="InterPro" id="IPR010920">
    <property type="entry name" value="LSM_dom_sf"/>
</dbReference>
<dbReference type="SMART" id="SM00651">
    <property type="entry name" value="Sm"/>
    <property type="match status" value="1"/>
</dbReference>
<evidence type="ECO:0000256" key="7">
    <source>
        <dbReference type="ARBA" id="ARBA00023242"/>
    </source>
</evidence>
<evidence type="ECO:0000256" key="5">
    <source>
        <dbReference type="ARBA" id="ARBA00022884"/>
    </source>
</evidence>
<accession>A0A058Z527</accession>
<dbReference type="AlphaFoldDB" id="A0A058Z527"/>
<dbReference type="GO" id="GO:0071011">
    <property type="term" value="C:precatalytic spliceosome"/>
    <property type="evidence" value="ECO:0007669"/>
    <property type="project" value="TreeGrafter"/>
</dbReference>
<feature type="compositionally biased region" description="Low complexity" evidence="9">
    <location>
        <begin position="97"/>
        <end position="112"/>
    </location>
</feature>
<evidence type="ECO:0000256" key="8">
    <source>
        <dbReference type="ARBA" id="ARBA00023274"/>
    </source>
</evidence>
<dbReference type="CDD" id="cd01725">
    <property type="entry name" value="LSm2"/>
    <property type="match status" value="1"/>
</dbReference>